<dbReference type="Proteomes" id="UP000701680">
    <property type="component" value="Unassembled WGS sequence"/>
</dbReference>
<organism evidence="2 3">
    <name type="scientific">Dorea phocaeensis</name>
    <dbReference type="NCBI Taxonomy" id="2040291"/>
    <lineage>
        <taxon>Bacteria</taxon>
        <taxon>Bacillati</taxon>
        <taxon>Bacillota</taxon>
        <taxon>Clostridia</taxon>
        <taxon>Lachnospirales</taxon>
        <taxon>Lachnospiraceae</taxon>
        <taxon>Dorea</taxon>
    </lineage>
</organism>
<dbReference type="AlphaFoldDB" id="A0A850HRF8"/>
<reference evidence="3 4" key="1">
    <citation type="journal article" date="2020" name="Cell Host Microbe">
        <title>Functional and Genomic Variation between Human-Derived Isolates of Lachnospiraceae Reveals Inter- and Intra-Species Diversity.</title>
        <authorList>
            <person name="Sorbara M.T."/>
            <person name="Littmann E.R."/>
            <person name="Fontana E."/>
            <person name="Moody T.U."/>
            <person name="Kohout C.E."/>
            <person name="Gjonbalaj M."/>
            <person name="Eaton V."/>
            <person name="Seok R."/>
            <person name="Leiner I.M."/>
            <person name="Pamer E.G."/>
        </authorList>
    </citation>
    <scope>NUCLEOTIDE SEQUENCE [LARGE SCALE GENOMIC DNA]</scope>
    <source>
        <strain evidence="2 3">MSK.17.11</strain>
        <strain evidence="1 4">MSK.17.38</strain>
    </source>
</reference>
<sequence>MLDATVESAKEAYGEIEGIEYSVETSDSEYVEKVVIPTDKNTLQAVVKAGLLPVDNEDVTELSLEATVSSLEESGWTVKE</sequence>
<dbReference type="EMBL" id="JAAIUO010000004">
    <property type="protein sequence ID" value="NSK14779.1"/>
    <property type="molecule type" value="Genomic_DNA"/>
</dbReference>
<name>A0A850HRF8_9FIRM</name>
<comment type="caution">
    <text evidence="2">The sequence shown here is derived from an EMBL/GenBank/DDBJ whole genome shotgun (WGS) entry which is preliminary data.</text>
</comment>
<reference evidence="2" key="2">
    <citation type="submission" date="2020-02" db="EMBL/GenBank/DDBJ databases">
        <authorList>
            <person name="Littmann E."/>
            <person name="Sorbara M."/>
        </authorList>
    </citation>
    <scope>NUCLEOTIDE SEQUENCE</scope>
    <source>
        <strain evidence="2">MSK.17.11</strain>
        <strain evidence="1">MSK.17.38</strain>
    </source>
</reference>
<dbReference type="Gene3D" id="3.30.1830.10">
    <property type="entry name" value="YehR-like"/>
    <property type="match status" value="1"/>
</dbReference>
<gene>
    <name evidence="2" type="ORF">G5A66_07815</name>
    <name evidence="1" type="ORF">G5A75_07835</name>
</gene>
<accession>A0A850HRF8</accession>
<protein>
    <submittedName>
        <fullName evidence="2">DUF1307 domain-containing protein</fullName>
    </submittedName>
</protein>
<evidence type="ECO:0000313" key="3">
    <source>
        <dbReference type="Proteomes" id="UP000528555"/>
    </source>
</evidence>
<dbReference type="InterPro" id="IPR036699">
    <property type="entry name" value="YehR-like_sf"/>
</dbReference>
<dbReference type="SUPFAM" id="SSF160704">
    <property type="entry name" value="YehR-like"/>
    <property type="match status" value="1"/>
</dbReference>
<proteinExistence type="predicted"/>
<evidence type="ECO:0000313" key="4">
    <source>
        <dbReference type="Proteomes" id="UP000701680"/>
    </source>
</evidence>
<evidence type="ECO:0000313" key="1">
    <source>
        <dbReference type="EMBL" id="NSK14779.1"/>
    </source>
</evidence>
<evidence type="ECO:0000313" key="2">
    <source>
        <dbReference type="EMBL" id="NVH58553.1"/>
    </source>
</evidence>
<dbReference type="Proteomes" id="UP000528555">
    <property type="component" value="Unassembled WGS sequence"/>
</dbReference>
<dbReference type="Pfam" id="PF06998">
    <property type="entry name" value="DUF1307"/>
    <property type="match status" value="1"/>
</dbReference>
<dbReference type="RefSeq" id="WP_173814728.1">
    <property type="nucleotide sequence ID" value="NZ_JAAITX010000004.1"/>
</dbReference>
<dbReference type="InterPro" id="IPR009736">
    <property type="entry name" value="DUF1307"/>
</dbReference>
<dbReference type="EMBL" id="JAAITX010000004">
    <property type="protein sequence ID" value="NVH58553.1"/>
    <property type="molecule type" value="Genomic_DNA"/>
</dbReference>
<keyword evidence="3" id="KW-1185">Reference proteome</keyword>